<evidence type="ECO:0000256" key="4">
    <source>
        <dbReference type="ARBA" id="ARBA00022777"/>
    </source>
</evidence>
<evidence type="ECO:0000256" key="6">
    <source>
        <dbReference type="PROSITE-ProRule" id="PRU10141"/>
    </source>
</evidence>
<accession>E0W3B0</accession>
<dbReference type="InterPro" id="IPR000719">
    <property type="entry name" value="Prot_kinase_dom"/>
</dbReference>
<dbReference type="HOGENOM" id="CLU_000288_63_0_1"/>
<name>E0W3B0_PEDHC</name>
<evidence type="ECO:0000256" key="5">
    <source>
        <dbReference type="ARBA" id="ARBA00022840"/>
    </source>
</evidence>
<dbReference type="FunFam" id="1.10.510.10:FF:000571">
    <property type="entry name" value="Maternal embryonic leucine zipper kinase"/>
    <property type="match status" value="1"/>
</dbReference>
<reference evidence="9" key="1">
    <citation type="submission" date="2007-04" db="EMBL/GenBank/DDBJ databases">
        <title>Annotation of Pediculus humanus corporis strain USDA.</title>
        <authorList>
            <person name="Kirkness E."/>
            <person name="Hannick L."/>
            <person name="Hass B."/>
            <person name="Bruggner R."/>
            <person name="Lawson D."/>
            <person name="Bidwell S."/>
            <person name="Joardar V."/>
            <person name="Caler E."/>
            <person name="Walenz B."/>
            <person name="Inman J."/>
            <person name="Schobel S."/>
            <person name="Galinsky K."/>
            <person name="Amedeo P."/>
            <person name="Strausberg R."/>
        </authorList>
    </citation>
    <scope>NUCLEOTIDE SEQUENCE</scope>
    <source>
        <strain evidence="9">USDA</strain>
    </source>
</reference>
<dbReference type="InterPro" id="IPR017441">
    <property type="entry name" value="Protein_kinase_ATP_BS"/>
</dbReference>
<dbReference type="EMBL" id="DS235882">
    <property type="protein sequence ID" value="EEB20116.1"/>
    <property type="molecule type" value="Genomic_DNA"/>
</dbReference>
<dbReference type="RefSeq" id="XP_002432854.1">
    <property type="nucleotide sequence ID" value="XM_002432809.1"/>
</dbReference>
<dbReference type="VEuPathDB" id="VectorBase:PHUM602660"/>
<proteinExistence type="inferred from homology"/>
<comment type="similarity">
    <text evidence="7">Belongs to the protein kinase superfamily.</text>
</comment>
<evidence type="ECO:0000256" key="1">
    <source>
        <dbReference type="ARBA" id="ARBA00022527"/>
    </source>
</evidence>
<evidence type="ECO:0000313" key="11">
    <source>
        <dbReference type="Proteomes" id="UP000009046"/>
    </source>
</evidence>
<keyword evidence="1 7" id="KW-0723">Serine/threonine-protein kinase</keyword>
<reference evidence="9" key="2">
    <citation type="submission" date="2007-04" db="EMBL/GenBank/DDBJ databases">
        <title>The genome of the human body louse.</title>
        <authorList>
            <consortium name="The Human Body Louse Genome Consortium"/>
            <person name="Kirkness E."/>
            <person name="Walenz B."/>
            <person name="Hass B."/>
            <person name="Bruggner R."/>
            <person name="Strausberg R."/>
        </authorList>
    </citation>
    <scope>NUCLEOTIDE SEQUENCE</scope>
    <source>
        <strain evidence="9">USDA</strain>
    </source>
</reference>
<dbReference type="Proteomes" id="UP000009046">
    <property type="component" value="Unassembled WGS sequence"/>
</dbReference>
<keyword evidence="5 6" id="KW-0067">ATP-binding</keyword>
<dbReference type="STRING" id="121224.E0W3B0"/>
<evidence type="ECO:0000259" key="8">
    <source>
        <dbReference type="PROSITE" id="PS50011"/>
    </source>
</evidence>
<dbReference type="GO" id="GO:0005524">
    <property type="term" value="F:ATP binding"/>
    <property type="evidence" value="ECO:0007669"/>
    <property type="project" value="UniProtKB-UniRule"/>
</dbReference>
<dbReference type="FunFam" id="3.30.200.20:FF:000042">
    <property type="entry name" value="Aurora kinase A"/>
    <property type="match status" value="1"/>
</dbReference>
<evidence type="ECO:0000256" key="3">
    <source>
        <dbReference type="ARBA" id="ARBA00022741"/>
    </source>
</evidence>
<dbReference type="PANTHER" id="PTHR24347">
    <property type="entry name" value="SERINE/THREONINE-PROTEIN KINASE"/>
    <property type="match status" value="1"/>
</dbReference>
<keyword evidence="11" id="KW-1185">Reference proteome</keyword>
<evidence type="ECO:0000313" key="9">
    <source>
        <dbReference type="EMBL" id="EEB20116.1"/>
    </source>
</evidence>
<evidence type="ECO:0000256" key="2">
    <source>
        <dbReference type="ARBA" id="ARBA00022679"/>
    </source>
</evidence>
<protein>
    <submittedName>
        <fullName evidence="9">cAMP-dependent protein kinase catalytic subunit, putative</fullName>
        <ecNumber evidence="9">2.7.11.17</ecNumber>
    </submittedName>
</protein>
<evidence type="ECO:0000256" key="7">
    <source>
        <dbReference type="RuleBase" id="RU000304"/>
    </source>
</evidence>
<evidence type="ECO:0000313" key="10">
    <source>
        <dbReference type="EnsemblMetazoa" id="PHUM602660-PA"/>
    </source>
</evidence>
<keyword evidence="2 9" id="KW-0808">Transferase</keyword>
<dbReference type="EnsemblMetazoa" id="PHUM602660-RA">
    <property type="protein sequence ID" value="PHUM602660-PA"/>
    <property type="gene ID" value="PHUM602660"/>
</dbReference>
<dbReference type="InterPro" id="IPR011009">
    <property type="entry name" value="Kinase-like_dom_sf"/>
</dbReference>
<dbReference type="SUPFAM" id="SSF56112">
    <property type="entry name" value="Protein kinase-like (PK-like)"/>
    <property type="match status" value="1"/>
</dbReference>
<dbReference type="CTD" id="8236995"/>
<dbReference type="SMART" id="SM00220">
    <property type="entry name" value="S_TKc"/>
    <property type="match status" value="1"/>
</dbReference>
<dbReference type="OMA" id="GQDNMMQ"/>
<dbReference type="InParanoid" id="E0W3B0"/>
<dbReference type="OrthoDB" id="346907at2759"/>
<sequence length="436" mass="50094">MTKSITCKSKEWIIFNCDILCNSNPGTKLKVRKLQSLKLCKSEELLKHYELGNIIGQGCFGVVHEAVKKQDNKPWAIKIMNKSKAGQSRLQQLQREINILKSVHHDHVIHLEQLFETPNKYFLVMEKCHGELYDLFIKEKHLTENETRIIVRRLADAVAYLHKSDIVHRDIKLENILIGTNPNDPNDHLYIKLTDFGLSAVKGNGVENMLNDCCGSLQYMAPEIIENRPYSQQCDVWSIGVLDYLLLCGLWPFYSENQCEQELCTLILTENPDFTGWEWQNISKSAINLLEKMLVKNPAFRITAAEILNHPWIKGEKSTVEQTETPNILELMKMWNTESKRATVNSLSDPHFMSFAFHHSVGILFFLSSVKNINNLKNDNMILQTCLNPIILICKKNFWKKITRERYSSSFPILITSTTSRLGVLCKALPGVKNCN</sequence>
<feature type="binding site" evidence="6">
    <location>
        <position position="78"/>
    </location>
    <ligand>
        <name>ATP</name>
        <dbReference type="ChEBI" id="CHEBI:30616"/>
    </ligand>
</feature>
<dbReference type="GO" id="GO:0004683">
    <property type="term" value="F:calcium/calmodulin-dependent protein kinase activity"/>
    <property type="evidence" value="ECO:0007669"/>
    <property type="project" value="UniProtKB-EC"/>
</dbReference>
<dbReference type="InterPro" id="IPR008271">
    <property type="entry name" value="Ser/Thr_kinase_AS"/>
</dbReference>
<feature type="domain" description="Protein kinase" evidence="8">
    <location>
        <begin position="49"/>
        <end position="313"/>
    </location>
</feature>
<dbReference type="PROSITE" id="PS00107">
    <property type="entry name" value="PROTEIN_KINASE_ATP"/>
    <property type="match status" value="1"/>
</dbReference>
<organism>
    <name type="scientific">Pediculus humanus subsp. corporis</name>
    <name type="common">Body louse</name>
    <dbReference type="NCBI Taxonomy" id="121224"/>
    <lineage>
        <taxon>Eukaryota</taxon>
        <taxon>Metazoa</taxon>
        <taxon>Ecdysozoa</taxon>
        <taxon>Arthropoda</taxon>
        <taxon>Hexapoda</taxon>
        <taxon>Insecta</taxon>
        <taxon>Pterygota</taxon>
        <taxon>Neoptera</taxon>
        <taxon>Paraneoptera</taxon>
        <taxon>Psocodea</taxon>
        <taxon>Troctomorpha</taxon>
        <taxon>Phthiraptera</taxon>
        <taxon>Anoplura</taxon>
        <taxon>Pediculidae</taxon>
        <taxon>Pediculus</taxon>
    </lineage>
</organism>
<dbReference type="EC" id="2.7.11.17" evidence="9"/>
<keyword evidence="3 6" id="KW-0547">Nucleotide-binding</keyword>
<dbReference type="EMBL" id="AAZO01007362">
    <property type="status" value="NOT_ANNOTATED_CDS"/>
    <property type="molecule type" value="Genomic_DNA"/>
</dbReference>
<dbReference type="GeneID" id="8236995"/>
<dbReference type="PROSITE" id="PS50011">
    <property type="entry name" value="PROTEIN_KINASE_DOM"/>
    <property type="match status" value="1"/>
</dbReference>
<keyword evidence="4 9" id="KW-0418">Kinase</keyword>
<gene>
    <name evidence="10" type="primary">8236995</name>
    <name evidence="9" type="ORF">Phum_PHUM602660</name>
</gene>
<dbReference type="Pfam" id="PF00069">
    <property type="entry name" value="Pkinase"/>
    <property type="match status" value="1"/>
</dbReference>
<dbReference type="PROSITE" id="PS00108">
    <property type="entry name" value="PROTEIN_KINASE_ST"/>
    <property type="match status" value="1"/>
</dbReference>
<dbReference type="AlphaFoldDB" id="E0W3B0"/>
<dbReference type="Gene3D" id="1.10.510.10">
    <property type="entry name" value="Transferase(Phosphotransferase) domain 1"/>
    <property type="match status" value="1"/>
</dbReference>
<dbReference type="eggNOG" id="KOG0032">
    <property type="taxonomic scope" value="Eukaryota"/>
</dbReference>
<reference evidence="10" key="3">
    <citation type="submission" date="2021-02" db="UniProtKB">
        <authorList>
            <consortium name="EnsemblMetazoa"/>
        </authorList>
    </citation>
    <scope>IDENTIFICATION</scope>
    <source>
        <strain evidence="10">USDA</strain>
    </source>
</reference>
<dbReference type="KEGG" id="phu:Phum_PHUM602660"/>